<dbReference type="SMART" id="SM00267">
    <property type="entry name" value="GGDEF"/>
    <property type="match status" value="1"/>
</dbReference>
<dbReference type="Gene3D" id="3.30.70.270">
    <property type="match status" value="1"/>
</dbReference>
<dbReference type="PROSITE" id="PS51832">
    <property type="entry name" value="HD_GYP"/>
    <property type="match status" value="1"/>
</dbReference>
<accession>A0A2V3XW71</accession>
<reference evidence="5 6" key="1">
    <citation type="submission" date="2018-05" db="EMBL/GenBank/DDBJ databases">
        <title>Genomic Encyclopedia of Type Strains, Phase IV (KMG-IV): sequencing the most valuable type-strain genomes for metagenomic binning, comparative biology and taxonomic classification.</title>
        <authorList>
            <person name="Goeker M."/>
        </authorList>
    </citation>
    <scope>NUCLEOTIDE SEQUENCE [LARGE SCALE GENOMIC DNA]</scope>
    <source>
        <strain evidence="5 6">DSM 24995</strain>
    </source>
</reference>
<dbReference type="Proteomes" id="UP000248057">
    <property type="component" value="Unassembled WGS sequence"/>
</dbReference>
<evidence type="ECO:0000256" key="1">
    <source>
        <dbReference type="SAM" id="Coils"/>
    </source>
</evidence>
<dbReference type="InterPro" id="IPR035965">
    <property type="entry name" value="PAS-like_dom_sf"/>
</dbReference>
<dbReference type="SUPFAM" id="SSF109604">
    <property type="entry name" value="HD-domain/PDEase-like"/>
    <property type="match status" value="1"/>
</dbReference>
<dbReference type="InterPro" id="IPR037522">
    <property type="entry name" value="HD_GYP_dom"/>
</dbReference>
<keyword evidence="6" id="KW-1185">Reference proteome</keyword>
<gene>
    <name evidence="5" type="ORF">DFR60_12281</name>
</gene>
<dbReference type="CDD" id="cd01949">
    <property type="entry name" value="GGDEF"/>
    <property type="match status" value="1"/>
</dbReference>
<dbReference type="Pfam" id="PF13487">
    <property type="entry name" value="HD_5"/>
    <property type="match status" value="1"/>
</dbReference>
<protein>
    <submittedName>
        <fullName evidence="5">PAS domain S-box-containing protein/diguanylate cyclase (GGDEF)-like protein</fullName>
    </submittedName>
</protein>
<feature type="domain" description="HD-GYP" evidence="4">
    <location>
        <begin position="318"/>
        <end position="511"/>
    </location>
</feature>
<dbReference type="InterPro" id="IPR029787">
    <property type="entry name" value="Nucleotide_cyclase"/>
</dbReference>
<evidence type="ECO:0000313" key="6">
    <source>
        <dbReference type="Proteomes" id="UP000248057"/>
    </source>
</evidence>
<dbReference type="CDD" id="cd00130">
    <property type="entry name" value="PAS"/>
    <property type="match status" value="1"/>
</dbReference>
<dbReference type="PANTHER" id="PTHR43155">
    <property type="entry name" value="CYCLIC DI-GMP PHOSPHODIESTERASE PA4108-RELATED"/>
    <property type="match status" value="1"/>
</dbReference>
<dbReference type="NCBIfam" id="TIGR00254">
    <property type="entry name" value="GGDEF"/>
    <property type="match status" value="1"/>
</dbReference>
<dbReference type="Gene3D" id="1.10.3210.10">
    <property type="entry name" value="Hypothetical protein af1432"/>
    <property type="match status" value="1"/>
</dbReference>
<dbReference type="Pfam" id="PF00989">
    <property type="entry name" value="PAS"/>
    <property type="match status" value="1"/>
</dbReference>
<dbReference type="NCBIfam" id="TIGR00229">
    <property type="entry name" value="sensory_box"/>
    <property type="match status" value="1"/>
</dbReference>
<dbReference type="InterPro" id="IPR000160">
    <property type="entry name" value="GGDEF_dom"/>
</dbReference>
<sequence>MEEKKKAGISDLSIYYQELLFQNEEMKRIMQENELLKQRYQRLYEDAPAGYVVYNHNGQIIAANNTLCRLLGFPPQECQIHRFPRYVLPEFQDELYLMIQRVLKKKTPESIEVQIRGADEIRDVMVTTNCYREEVEIPGIEELVSSNLLRSVITDITELKKRQRDFWNRSVHDPLTGIYNRQFYKEEMHDMDVLENLPLSVSMVDIDGLKIINDTLGHEFGDQAIKIIVDELKRNARPEYTLMRVGGDEIVILFPRTNLETVRRYMQEAKKAMEEKSISGIPLSFSWGAATKNTPEEELSFIVAAAEDMMYSRKQVRGGSRFNGAVHMILESLFERNCQVRDHSLRIRQFINDFGTWMGLREEEVACLCSAGLLHDIGMASISDEILNKNGMLTETEQREVLRHPEVGGRILHANGDTAVYAEAVLYHHENWDGTGYPRGLAGEQIPFEARVLAIADAYDRMKYGLNGRGTRYKDEMMILEEFERCKGRQFDPELTEKLLEWKTEKKHPAS</sequence>
<dbReference type="EMBL" id="QJKD01000022">
    <property type="protein sequence ID" value="PXX45893.1"/>
    <property type="molecule type" value="Genomic_DNA"/>
</dbReference>
<feature type="domain" description="PAS" evidence="2">
    <location>
        <begin position="36"/>
        <end position="106"/>
    </location>
</feature>
<evidence type="ECO:0000313" key="5">
    <source>
        <dbReference type="EMBL" id="PXX45893.1"/>
    </source>
</evidence>
<dbReference type="PROSITE" id="PS50887">
    <property type="entry name" value="GGDEF"/>
    <property type="match status" value="1"/>
</dbReference>
<feature type="domain" description="GGDEF" evidence="3">
    <location>
        <begin position="197"/>
        <end position="327"/>
    </location>
</feature>
<dbReference type="SUPFAM" id="SSF55073">
    <property type="entry name" value="Nucleotide cyclase"/>
    <property type="match status" value="1"/>
</dbReference>
<dbReference type="Gene3D" id="3.30.450.20">
    <property type="entry name" value="PAS domain"/>
    <property type="match status" value="1"/>
</dbReference>
<dbReference type="GeneID" id="86064599"/>
<dbReference type="SUPFAM" id="SSF55785">
    <property type="entry name" value="PYP-like sensor domain (PAS domain)"/>
    <property type="match status" value="1"/>
</dbReference>
<dbReference type="PANTHER" id="PTHR43155:SF2">
    <property type="entry name" value="CYCLIC DI-GMP PHOSPHODIESTERASE PA4108"/>
    <property type="match status" value="1"/>
</dbReference>
<dbReference type="Pfam" id="PF00990">
    <property type="entry name" value="GGDEF"/>
    <property type="match status" value="1"/>
</dbReference>
<dbReference type="InterPro" id="IPR013767">
    <property type="entry name" value="PAS_fold"/>
</dbReference>
<dbReference type="InterPro" id="IPR043128">
    <property type="entry name" value="Rev_trsase/Diguanyl_cyclase"/>
</dbReference>
<feature type="coiled-coil region" evidence="1">
    <location>
        <begin position="19"/>
        <end position="46"/>
    </location>
</feature>
<organism evidence="5 6">
    <name type="scientific">Hungatella effluvii</name>
    <dbReference type="NCBI Taxonomy" id="1096246"/>
    <lineage>
        <taxon>Bacteria</taxon>
        <taxon>Bacillati</taxon>
        <taxon>Bacillota</taxon>
        <taxon>Clostridia</taxon>
        <taxon>Lachnospirales</taxon>
        <taxon>Lachnospiraceae</taxon>
        <taxon>Hungatella</taxon>
    </lineage>
</organism>
<proteinExistence type="predicted"/>
<evidence type="ECO:0000259" key="3">
    <source>
        <dbReference type="PROSITE" id="PS50887"/>
    </source>
</evidence>
<dbReference type="InterPro" id="IPR000014">
    <property type="entry name" value="PAS"/>
</dbReference>
<dbReference type="RefSeq" id="WP_110326057.1">
    <property type="nucleotide sequence ID" value="NZ_QJKD01000022.1"/>
</dbReference>
<dbReference type="CDD" id="cd00077">
    <property type="entry name" value="HDc"/>
    <property type="match status" value="1"/>
</dbReference>
<dbReference type="SMART" id="SM00091">
    <property type="entry name" value="PAS"/>
    <property type="match status" value="1"/>
</dbReference>
<evidence type="ECO:0000259" key="4">
    <source>
        <dbReference type="PROSITE" id="PS51832"/>
    </source>
</evidence>
<dbReference type="AlphaFoldDB" id="A0A2V3XW71"/>
<dbReference type="PROSITE" id="PS50112">
    <property type="entry name" value="PAS"/>
    <property type="match status" value="1"/>
</dbReference>
<comment type="caution">
    <text evidence="5">The sequence shown here is derived from an EMBL/GenBank/DDBJ whole genome shotgun (WGS) entry which is preliminary data.</text>
</comment>
<dbReference type="GO" id="GO:0006355">
    <property type="term" value="P:regulation of DNA-templated transcription"/>
    <property type="evidence" value="ECO:0007669"/>
    <property type="project" value="InterPro"/>
</dbReference>
<name>A0A2V3XW71_9FIRM</name>
<dbReference type="InterPro" id="IPR003607">
    <property type="entry name" value="HD/PDEase_dom"/>
</dbReference>
<evidence type="ECO:0000259" key="2">
    <source>
        <dbReference type="PROSITE" id="PS50112"/>
    </source>
</evidence>
<keyword evidence="1" id="KW-0175">Coiled coil</keyword>